<reference evidence="4 5" key="1">
    <citation type="submission" date="2024-01" db="EMBL/GenBank/DDBJ databases">
        <title>Mesobacterium rodlantinim sp. nov., isolated from shallow sea hydrothermal systems off Kueishantao Island.</title>
        <authorList>
            <person name="Su Z."/>
            <person name="Tang K."/>
        </authorList>
    </citation>
    <scope>NUCLEOTIDE SEQUENCE [LARGE SCALE GENOMIC DNA]</scope>
    <source>
        <strain evidence="4 5">TK19101</strain>
    </source>
</reference>
<comment type="caution">
    <text evidence="4">The sequence shown here is derived from an EMBL/GenBank/DDBJ whole genome shotgun (WGS) entry which is preliminary data.</text>
</comment>
<feature type="domain" description="PepSY" evidence="3">
    <location>
        <begin position="4"/>
        <end position="82"/>
    </location>
</feature>
<gene>
    <name evidence="4" type="ORF">VK792_10930</name>
</gene>
<dbReference type="Proteomes" id="UP001348149">
    <property type="component" value="Unassembled WGS sequence"/>
</dbReference>
<dbReference type="Pfam" id="PF13670">
    <property type="entry name" value="PepSY_2"/>
    <property type="match status" value="1"/>
</dbReference>
<feature type="compositionally biased region" description="Acidic residues" evidence="1">
    <location>
        <begin position="85"/>
        <end position="96"/>
    </location>
</feature>
<feature type="region of interest" description="Disordered" evidence="1">
    <location>
        <begin position="81"/>
        <end position="112"/>
    </location>
</feature>
<sequence>MTRTILFAATLTTAASLFALGANAQSTGTPQMTVAQIASMLAEQGYTVREIELERGRFDVEMIDAKGMKVEAYLDAATGEVLPYADDDDSEDDDDDRGGKGDRDRDGGRDDD</sequence>
<accession>A0ABU6HKW0</accession>
<dbReference type="RefSeq" id="WP_326297525.1">
    <property type="nucleotide sequence ID" value="NZ_JAYLLH010000013.1"/>
</dbReference>
<dbReference type="InterPro" id="IPR025711">
    <property type="entry name" value="PepSY"/>
</dbReference>
<name>A0ABU6HKW0_9RHOB</name>
<evidence type="ECO:0000256" key="2">
    <source>
        <dbReference type="SAM" id="SignalP"/>
    </source>
</evidence>
<organism evidence="4 5">
    <name type="scientific">Mesobacterium hydrothermale</name>
    <dbReference type="NCBI Taxonomy" id="3111907"/>
    <lineage>
        <taxon>Bacteria</taxon>
        <taxon>Pseudomonadati</taxon>
        <taxon>Pseudomonadota</taxon>
        <taxon>Alphaproteobacteria</taxon>
        <taxon>Rhodobacterales</taxon>
        <taxon>Roseobacteraceae</taxon>
        <taxon>Mesobacterium</taxon>
    </lineage>
</organism>
<evidence type="ECO:0000256" key="1">
    <source>
        <dbReference type="SAM" id="MobiDB-lite"/>
    </source>
</evidence>
<feature type="signal peptide" evidence="2">
    <location>
        <begin position="1"/>
        <end position="24"/>
    </location>
</feature>
<proteinExistence type="predicted"/>
<feature type="chain" id="PRO_5047062673" evidence="2">
    <location>
        <begin position="25"/>
        <end position="112"/>
    </location>
</feature>
<dbReference type="Gene3D" id="3.10.450.40">
    <property type="match status" value="1"/>
</dbReference>
<keyword evidence="2" id="KW-0732">Signal</keyword>
<evidence type="ECO:0000313" key="5">
    <source>
        <dbReference type="Proteomes" id="UP001348149"/>
    </source>
</evidence>
<protein>
    <submittedName>
        <fullName evidence="4">PepSY domain-containing protein</fullName>
    </submittedName>
</protein>
<feature type="compositionally biased region" description="Basic and acidic residues" evidence="1">
    <location>
        <begin position="97"/>
        <end position="112"/>
    </location>
</feature>
<keyword evidence="5" id="KW-1185">Reference proteome</keyword>
<dbReference type="EMBL" id="JAYLLH010000013">
    <property type="protein sequence ID" value="MEC3861800.1"/>
    <property type="molecule type" value="Genomic_DNA"/>
</dbReference>
<evidence type="ECO:0000259" key="3">
    <source>
        <dbReference type="Pfam" id="PF13670"/>
    </source>
</evidence>
<evidence type="ECO:0000313" key="4">
    <source>
        <dbReference type="EMBL" id="MEC3861800.1"/>
    </source>
</evidence>